<organism evidence="1">
    <name type="scientific">Arundo donax</name>
    <name type="common">Giant reed</name>
    <name type="synonym">Donax arundinaceus</name>
    <dbReference type="NCBI Taxonomy" id="35708"/>
    <lineage>
        <taxon>Eukaryota</taxon>
        <taxon>Viridiplantae</taxon>
        <taxon>Streptophyta</taxon>
        <taxon>Embryophyta</taxon>
        <taxon>Tracheophyta</taxon>
        <taxon>Spermatophyta</taxon>
        <taxon>Magnoliopsida</taxon>
        <taxon>Liliopsida</taxon>
        <taxon>Poales</taxon>
        <taxon>Poaceae</taxon>
        <taxon>PACMAD clade</taxon>
        <taxon>Arundinoideae</taxon>
        <taxon>Arundineae</taxon>
        <taxon>Arundo</taxon>
    </lineage>
</organism>
<dbReference type="AlphaFoldDB" id="A0A0A9HTE9"/>
<sequence length="43" mass="4499">MCCTSSASGPLPVSASCSKTSFLQIRGSLLWGWIQEVIGALVN</sequence>
<dbReference type="EMBL" id="GBRH01159760">
    <property type="protein sequence ID" value="JAE38136.1"/>
    <property type="molecule type" value="Transcribed_RNA"/>
</dbReference>
<reference evidence="1" key="1">
    <citation type="submission" date="2014-09" db="EMBL/GenBank/DDBJ databases">
        <authorList>
            <person name="Magalhaes I.L.F."/>
            <person name="Oliveira U."/>
            <person name="Santos F.R."/>
            <person name="Vidigal T.H.D.A."/>
            <person name="Brescovit A.D."/>
            <person name="Santos A.J."/>
        </authorList>
    </citation>
    <scope>NUCLEOTIDE SEQUENCE</scope>
    <source>
        <tissue evidence="1">Shoot tissue taken approximately 20 cm above the soil surface</tissue>
    </source>
</reference>
<evidence type="ECO:0000313" key="1">
    <source>
        <dbReference type="EMBL" id="JAE38136.1"/>
    </source>
</evidence>
<name>A0A0A9HTE9_ARUDO</name>
<protein>
    <submittedName>
        <fullName evidence="1">Uncharacterized protein</fullName>
    </submittedName>
</protein>
<accession>A0A0A9HTE9</accession>
<reference evidence="1" key="2">
    <citation type="journal article" date="2015" name="Data Brief">
        <title>Shoot transcriptome of the giant reed, Arundo donax.</title>
        <authorList>
            <person name="Barrero R.A."/>
            <person name="Guerrero F.D."/>
            <person name="Moolhuijzen P."/>
            <person name="Goolsby J.A."/>
            <person name="Tidwell J."/>
            <person name="Bellgard S.E."/>
            <person name="Bellgard M.I."/>
        </authorList>
    </citation>
    <scope>NUCLEOTIDE SEQUENCE</scope>
    <source>
        <tissue evidence="1">Shoot tissue taken approximately 20 cm above the soil surface</tissue>
    </source>
</reference>
<proteinExistence type="predicted"/>